<keyword evidence="3" id="KW-1185">Reference proteome</keyword>
<gene>
    <name evidence="2" type="ORF">Y1Q_0017206</name>
</gene>
<evidence type="ECO:0000256" key="1">
    <source>
        <dbReference type="SAM" id="MobiDB-lite"/>
    </source>
</evidence>
<sequence length="121" mass="12952">MSRPLLSSFPTTSKQNGKPQDEFYDQASPDKRTEADGNSDPNSGKGAGCIMINYQRLQPLNSAKQPHSPCGQQSSTASVAMAGEGIPTQLPHTLLLSGNQLLFLPPSLLGEKKEGQQKTVK</sequence>
<dbReference type="AlphaFoldDB" id="A0A151NKQ6"/>
<feature type="compositionally biased region" description="Polar residues" evidence="1">
    <location>
        <begin position="8"/>
        <end position="18"/>
    </location>
</feature>
<feature type="region of interest" description="Disordered" evidence="1">
    <location>
        <begin position="1"/>
        <end position="49"/>
    </location>
</feature>
<name>A0A151NKQ6_ALLMI</name>
<comment type="caution">
    <text evidence="2">The sequence shown here is derived from an EMBL/GenBank/DDBJ whole genome shotgun (WGS) entry which is preliminary data.</text>
</comment>
<proteinExistence type="predicted"/>
<organism evidence="2 3">
    <name type="scientific">Alligator mississippiensis</name>
    <name type="common">American alligator</name>
    <dbReference type="NCBI Taxonomy" id="8496"/>
    <lineage>
        <taxon>Eukaryota</taxon>
        <taxon>Metazoa</taxon>
        <taxon>Chordata</taxon>
        <taxon>Craniata</taxon>
        <taxon>Vertebrata</taxon>
        <taxon>Euteleostomi</taxon>
        <taxon>Archelosauria</taxon>
        <taxon>Archosauria</taxon>
        <taxon>Crocodylia</taxon>
        <taxon>Alligatoridae</taxon>
        <taxon>Alligatorinae</taxon>
        <taxon>Alligator</taxon>
    </lineage>
</organism>
<reference evidence="2 3" key="1">
    <citation type="journal article" date="2012" name="Genome Biol.">
        <title>Sequencing three crocodilian genomes to illuminate the evolution of archosaurs and amniotes.</title>
        <authorList>
            <person name="St John J.A."/>
            <person name="Braun E.L."/>
            <person name="Isberg S.R."/>
            <person name="Miles L.G."/>
            <person name="Chong A.Y."/>
            <person name="Gongora J."/>
            <person name="Dalzell P."/>
            <person name="Moran C."/>
            <person name="Bed'hom B."/>
            <person name="Abzhanov A."/>
            <person name="Burgess S.C."/>
            <person name="Cooksey A.M."/>
            <person name="Castoe T.A."/>
            <person name="Crawford N.G."/>
            <person name="Densmore L.D."/>
            <person name="Drew J.C."/>
            <person name="Edwards S.V."/>
            <person name="Faircloth B.C."/>
            <person name="Fujita M.K."/>
            <person name="Greenwold M.J."/>
            <person name="Hoffmann F.G."/>
            <person name="Howard J.M."/>
            <person name="Iguchi T."/>
            <person name="Janes D.E."/>
            <person name="Khan S.Y."/>
            <person name="Kohno S."/>
            <person name="de Koning A.J."/>
            <person name="Lance S.L."/>
            <person name="McCarthy F.M."/>
            <person name="McCormack J.E."/>
            <person name="Merchant M.E."/>
            <person name="Peterson D.G."/>
            <person name="Pollock D.D."/>
            <person name="Pourmand N."/>
            <person name="Raney B.J."/>
            <person name="Roessler K.A."/>
            <person name="Sanford J.R."/>
            <person name="Sawyer R.H."/>
            <person name="Schmidt C.J."/>
            <person name="Triplett E.W."/>
            <person name="Tuberville T.D."/>
            <person name="Venegas-Anaya M."/>
            <person name="Howard J.T."/>
            <person name="Jarvis E.D."/>
            <person name="Guillette L.J.Jr."/>
            <person name="Glenn T.C."/>
            <person name="Green R.E."/>
            <person name="Ray D.A."/>
        </authorList>
    </citation>
    <scope>NUCLEOTIDE SEQUENCE [LARGE SCALE GENOMIC DNA]</scope>
    <source>
        <strain evidence="2">KSC_2009_1</strain>
    </source>
</reference>
<dbReference type="EMBL" id="AKHW03002722">
    <property type="protein sequence ID" value="KYO37382.1"/>
    <property type="molecule type" value="Genomic_DNA"/>
</dbReference>
<evidence type="ECO:0000313" key="2">
    <source>
        <dbReference type="EMBL" id="KYO37382.1"/>
    </source>
</evidence>
<evidence type="ECO:0000313" key="3">
    <source>
        <dbReference type="Proteomes" id="UP000050525"/>
    </source>
</evidence>
<protein>
    <submittedName>
        <fullName evidence="2">Uncharacterized protein</fullName>
    </submittedName>
</protein>
<accession>A0A151NKQ6</accession>
<dbReference type="Proteomes" id="UP000050525">
    <property type="component" value="Unassembled WGS sequence"/>
</dbReference>